<reference evidence="3 4" key="1">
    <citation type="submission" date="2021-01" db="EMBL/GenBank/DDBJ databases">
        <title>Chryseolinea sp. Jin1 Genome sequencing and assembly.</title>
        <authorList>
            <person name="Kim I."/>
        </authorList>
    </citation>
    <scope>NUCLEOTIDE SEQUENCE [LARGE SCALE GENOMIC DNA]</scope>
    <source>
        <strain evidence="3 4">Jin1</strain>
    </source>
</reference>
<evidence type="ECO:0000313" key="4">
    <source>
        <dbReference type="Proteomes" id="UP000613030"/>
    </source>
</evidence>
<evidence type="ECO:0000313" key="3">
    <source>
        <dbReference type="EMBL" id="MBL0743182.1"/>
    </source>
</evidence>
<protein>
    <submittedName>
        <fullName evidence="3">Aldehyde dehydrogenase (NADP(+))</fullName>
    </submittedName>
</protein>
<dbReference type="Proteomes" id="UP000613030">
    <property type="component" value="Unassembled WGS sequence"/>
</dbReference>
<dbReference type="Gene3D" id="3.40.309.10">
    <property type="entry name" value="Aldehyde Dehydrogenase, Chain A, domain 2"/>
    <property type="match status" value="1"/>
</dbReference>
<evidence type="ECO:0000256" key="1">
    <source>
        <dbReference type="ARBA" id="ARBA00023002"/>
    </source>
</evidence>
<gene>
    <name evidence="3" type="ORF">JI741_18265</name>
</gene>
<dbReference type="Pfam" id="PF00171">
    <property type="entry name" value="Aldedh"/>
    <property type="match status" value="1"/>
</dbReference>
<dbReference type="CDD" id="cd07129">
    <property type="entry name" value="ALDH_KGSADH"/>
    <property type="match status" value="1"/>
</dbReference>
<accession>A0ABS1KWW9</accession>
<dbReference type="InterPro" id="IPR016163">
    <property type="entry name" value="Ald_DH_C"/>
</dbReference>
<organism evidence="3 4">
    <name type="scientific">Chryseolinea lacunae</name>
    <dbReference type="NCBI Taxonomy" id="2801331"/>
    <lineage>
        <taxon>Bacteria</taxon>
        <taxon>Pseudomonadati</taxon>
        <taxon>Bacteroidota</taxon>
        <taxon>Cytophagia</taxon>
        <taxon>Cytophagales</taxon>
        <taxon>Fulvivirgaceae</taxon>
        <taxon>Chryseolinea</taxon>
    </lineage>
</organism>
<sequence length="525" mass="55643">MTFTGKQLIGYAATATGHTTFASPAATDVKFIDATPADVHAAAALAAKAFEHYRQLNGATRATFLERIADELALVRASLVETAQLETGLPAARLDGEITRTVNQLKLFASLVREGSWVRAMIDPAQPNRQPLPKADIRQLQVPLGVVGVFGASNFPFAFSVAGGDTASALASGCTVVYKAHPGHPATSEMTGLAVIRAARETGMPEGVFALLQGAGHESGVSLVTHPLVSAIGFTGSLKGGRALFNAASQREEPIPVYAEMGSVNPVIILPGILAEKGTDLAKTLAASNTLGTGQFCTNPGVFLAQDSNDTTSFLQTYAATIAATPADGMLTDAISASYATGVKALENKKDVQHLATGVATEKKRSGIPNTFKTTVSAFLKDVSLQEEVFGPSSIHIVAESKEELLNAIRQLHGQLTLSVWGTAEDFVNFQDIFRVLETKGGRLICNGVPTGVEVTHAMMHGGPYPATSNSKYTSVGTNAIYRFTRPLCYQNFPKHLLPQALHDENPLNLWRMVNGNYEQGPLRA</sequence>
<name>A0ABS1KWW9_9BACT</name>
<dbReference type="SUPFAM" id="SSF53720">
    <property type="entry name" value="ALDH-like"/>
    <property type="match status" value="1"/>
</dbReference>
<dbReference type="InterPro" id="IPR044151">
    <property type="entry name" value="ALDH_KGSADH"/>
</dbReference>
<dbReference type="PANTHER" id="PTHR43353">
    <property type="entry name" value="SUCCINATE-SEMIALDEHYDE DEHYDROGENASE, MITOCHONDRIAL"/>
    <property type="match status" value="1"/>
</dbReference>
<dbReference type="Gene3D" id="3.40.605.10">
    <property type="entry name" value="Aldehyde Dehydrogenase, Chain A, domain 1"/>
    <property type="match status" value="1"/>
</dbReference>
<proteinExistence type="predicted"/>
<dbReference type="InterPro" id="IPR016161">
    <property type="entry name" value="Ald_DH/histidinol_DH"/>
</dbReference>
<dbReference type="InterPro" id="IPR050740">
    <property type="entry name" value="Aldehyde_DH_Superfamily"/>
</dbReference>
<dbReference type="InterPro" id="IPR015590">
    <property type="entry name" value="Aldehyde_DH_dom"/>
</dbReference>
<keyword evidence="1" id="KW-0560">Oxidoreductase</keyword>
<dbReference type="EMBL" id="JAERRB010000006">
    <property type="protein sequence ID" value="MBL0743182.1"/>
    <property type="molecule type" value="Genomic_DNA"/>
</dbReference>
<evidence type="ECO:0000259" key="2">
    <source>
        <dbReference type="Pfam" id="PF00171"/>
    </source>
</evidence>
<keyword evidence="4" id="KW-1185">Reference proteome</keyword>
<feature type="domain" description="Aldehyde dehydrogenase" evidence="2">
    <location>
        <begin position="30"/>
        <end position="452"/>
    </location>
</feature>
<dbReference type="PANTHER" id="PTHR43353:SF3">
    <property type="entry name" value="ALDEHYDE DEHYDROGENASE-RELATED"/>
    <property type="match status" value="1"/>
</dbReference>
<dbReference type="InterPro" id="IPR016162">
    <property type="entry name" value="Ald_DH_N"/>
</dbReference>
<comment type="caution">
    <text evidence="3">The sequence shown here is derived from an EMBL/GenBank/DDBJ whole genome shotgun (WGS) entry which is preliminary data.</text>
</comment>